<proteinExistence type="inferred from homology"/>
<evidence type="ECO:0000259" key="13">
    <source>
        <dbReference type="Pfam" id="PF00156"/>
    </source>
</evidence>
<dbReference type="GO" id="GO:0003999">
    <property type="term" value="F:adenine phosphoribosyltransferase activity"/>
    <property type="evidence" value="ECO:0007669"/>
    <property type="project" value="UniProtKB-EC"/>
</dbReference>
<reference evidence="14" key="2">
    <citation type="submission" date="2023-06" db="EMBL/GenBank/DDBJ databases">
        <authorList>
            <consortium name="Lawrence Berkeley National Laboratory"/>
            <person name="Haridas S."/>
            <person name="Hensen N."/>
            <person name="Bonometti L."/>
            <person name="Westerberg I."/>
            <person name="Brannstrom I.O."/>
            <person name="Guillou S."/>
            <person name="Cros-Aarteil S."/>
            <person name="Calhoun S."/>
            <person name="Kuo A."/>
            <person name="Mondo S."/>
            <person name="Pangilinan J."/>
            <person name="Riley R."/>
            <person name="Labutti K."/>
            <person name="Andreopoulos B."/>
            <person name="Lipzen A."/>
            <person name="Chen C."/>
            <person name="Yanf M."/>
            <person name="Daum C."/>
            <person name="Ng V."/>
            <person name="Clum A."/>
            <person name="Steindorff A."/>
            <person name="Ohm R."/>
            <person name="Martin F."/>
            <person name="Silar P."/>
            <person name="Natvig D."/>
            <person name="Lalanne C."/>
            <person name="Gautier V."/>
            <person name="Ament-Velasquez S.L."/>
            <person name="Kruys A."/>
            <person name="Hutchinson M.I."/>
            <person name="Powell A.J."/>
            <person name="Barry K."/>
            <person name="Miller A.N."/>
            <person name="Grigoriev I.V."/>
            <person name="Debuchy R."/>
            <person name="Gladieux P."/>
            <person name="Thoren M.H."/>
            <person name="Johannesson H."/>
        </authorList>
    </citation>
    <scope>NUCLEOTIDE SEQUENCE</scope>
    <source>
        <strain evidence="14">SMH4131-1</strain>
    </source>
</reference>
<comment type="pathway">
    <text evidence="4">Purine metabolism; AMP biosynthesis via salvage pathway; AMP from adenine: step 1/1.</text>
</comment>
<comment type="similarity">
    <text evidence="5">Belongs to the purine/pyrimidine phosphoribosyltransferase family.</text>
</comment>
<feature type="region of interest" description="Disordered" evidence="12">
    <location>
        <begin position="1"/>
        <end position="41"/>
    </location>
</feature>
<evidence type="ECO:0000256" key="4">
    <source>
        <dbReference type="ARBA" id="ARBA00004659"/>
    </source>
</evidence>
<comment type="subcellular location">
    <subcellularLocation>
        <location evidence="3">Cytoplasm</location>
    </subcellularLocation>
</comment>
<keyword evidence="8" id="KW-0963">Cytoplasm</keyword>
<evidence type="ECO:0000313" key="15">
    <source>
        <dbReference type="Proteomes" id="UP001286456"/>
    </source>
</evidence>
<dbReference type="NCBIfam" id="NF002636">
    <property type="entry name" value="PRK02304.1-5"/>
    <property type="match status" value="1"/>
</dbReference>
<organism evidence="14 15">
    <name type="scientific">Cercophora scortea</name>
    <dbReference type="NCBI Taxonomy" id="314031"/>
    <lineage>
        <taxon>Eukaryota</taxon>
        <taxon>Fungi</taxon>
        <taxon>Dikarya</taxon>
        <taxon>Ascomycota</taxon>
        <taxon>Pezizomycotina</taxon>
        <taxon>Sordariomycetes</taxon>
        <taxon>Sordariomycetidae</taxon>
        <taxon>Sordariales</taxon>
        <taxon>Lasiosphaeriaceae</taxon>
        <taxon>Cercophora</taxon>
    </lineage>
</organism>
<dbReference type="Proteomes" id="UP001286456">
    <property type="component" value="Unassembled WGS sequence"/>
</dbReference>
<protein>
    <recommendedName>
        <fullName evidence="7">adenine phosphoribosyltransferase</fullName>
        <ecNumber evidence="7">2.4.2.7</ecNumber>
    </recommendedName>
</protein>
<evidence type="ECO:0000256" key="7">
    <source>
        <dbReference type="ARBA" id="ARBA00011893"/>
    </source>
</evidence>
<dbReference type="EC" id="2.4.2.7" evidence="7"/>
<dbReference type="SUPFAM" id="SSF53271">
    <property type="entry name" value="PRTase-like"/>
    <property type="match status" value="1"/>
</dbReference>
<evidence type="ECO:0000313" key="14">
    <source>
        <dbReference type="EMBL" id="KAK3336692.1"/>
    </source>
</evidence>
<comment type="catalytic activity">
    <reaction evidence="1">
        <text>AMP + diphosphate = 5-phospho-alpha-D-ribose 1-diphosphate + adenine</text>
        <dbReference type="Rhea" id="RHEA:16609"/>
        <dbReference type="ChEBI" id="CHEBI:16708"/>
        <dbReference type="ChEBI" id="CHEBI:33019"/>
        <dbReference type="ChEBI" id="CHEBI:58017"/>
        <dbReference type="ChEBI" id="CHEBI:456215"/>
        <dbReference type="EC" id="2.4.2.7"/>
    </reaction>
</comment>
<dbReference type="EMBL" id="JAUEPO010000001">
    <property type="protein sequence ID" value="KAK3336692.1"/>
    <property type="molecule type" value="Genomic_DNA"/>
</dbReference>
<dbReference type="GO" id="GO:0044209">
    <property type="term" value="P:AMP salvage"/>
    <property type="evidence" value="ECO:0007669"/>
    <property type="project" value="TreeGrafter"/>
</dbReference>
<keyword evidence="15" id="KW-1185">Reference proteome</keyword>
<name>A0AAE0MLB1_9PEZI</name>
<evidence type="ECO:0000256" key="12">
    <source>
        <dbReference type="SAM" id="MobiDB-lite"/>
    </source>
</evidence>
<dbReference type="GO" id="GO:0006166">
    <property type="term" value="P:purine ribonucleoside salvage"/>
    <property type="evidence" value="ECO:0007669"/>
    <property type="project" value="UniProtKB-KW"/>
</dbReference>
<dbReference type="InterPro" id="IPR005764">
    <property type="entry name" value="Ade_phspho_trans"/>
</dbReference>
<sequence>MSAPADPVHTLASTRQDTTHDNENTAATASSAAQDAPGRQSAATSAAAAELARTKISLLGALKTFPDFPIPGINFIDILPLFQDPVAHNALLRALELQVLNFGATSDAVASLKPDVIVGLDARGFLFGPALALRLNAGFVPVRKKGKMPGPCVTAAFEKEYGTDYFQIQEGAIKPGQKVLVVDDIIATGGSAAAAGTLVKQLGGDLIGYLFILEIPFLKGREKLGGLPTVTLLETDG</sequence>
<comment type="subunit">
    <text evidence="6">Homodimer.</text>
</comment>
<evidence type="ECO:0000256" key="8">
    <source>
        <dbReference type="ARBA" id="ARBA00022490"/>
    </source>
</evidence>
<gene>
    <name evidence="14" type="ORF">B0T19DRAFT_349960</name>
</gene>
<dbReference type="FunFam" id="3.40.50.2020:FF:000004">
    <property type="entry name" value="Adenine phosphoribosyltransferase"/>
    <property type="match status" value="1"/>
</dbReference>
<evidence type="ECO:0000256" key="11">
    <source>
        <dbReference type="ARBA" id="ARBA00022726"/>
    </source>
</evidence>
<dbReference type="PANTHER" id="PTHR32315:SF3">
    <property type="entry name" value="ADENINE PHOSPHORIBOSYLTRANSFERASE"/>
    <property type="match status" value="1"/>
</dbReference>
<dbReference type="Pfam" id="PF00156">
    <property type="entry name" value="Pribosyltran"/>
    <property type="match status" value="1"/>
</dbReference>
<evidence type="ECO:0000256" key="10">
    <source>
        <dbReference type="ARBA" id="ARBA00022679"/>
    </source>
</evidence>
<dbReference type="InterPro" id="IPR050054">
    <property type="entry name" value="UPRTase/APRTase"/>
</dbReference>
<reference evidence="14" key="1">
    <citation type="journal article" date="2023" name="Mol. Phylogenet. Evol.">
        <title>Genome-scale phylogeny and comparative genomics of the fungal order Sordariales.</title>
        <authorList>
            <person name="Hensen N."/>
            <person name="Bonometti L."/>
            <person name="Westerberg I."/>
            <person name="Brannstrom I.O."/>
            <person name="Guillou S."/>
            <person name="Cros-Aarteil S."/>
            <person name="Calhoun S."/>
            <person name="Haridas S."/>
            <person name="Kuo A."/>
            <person name="Mondo S."/>
            <person name="Pangilinan J."/>
            <person name="Riley R."/>
            <person name="LaButti K."/>
            <person name="Andreopoulos B."/>
            <person name="Lipzen A."/>
            <person name="Chen C."/>
            <person name="Yan M."/>
            <person name="Daum C."/>
            <person name="Ng V."/>
            <person name="Clum A."/>
            <person name="Steindorff A."/>
            <person name="Ohm R.A."/>
            <person name="Martin F."/>
            <person name="Silar P."/>
            <person name="Natvig D.O."/>
            <person name="Lalanne C."/>
            <person name="Gautier V."/>
            <person name="Ament-Velasquez S.L."/>
            <person name="Kruys A."/>
            <person name="Hutchinson M.I."/>
            <person name="Powell A.J."/>
            <person name="Barry K."/>
            <person name="Miller A.N."/>
            <person name="Grigoriev I.V."/>
            <person name="Debuchy R."/>
            <person name="Gladieux P."/>
            <person name="Hiltunen Thoren M."/>
            <person name="Johannesson H."/>
        </authorList>
    </citation>
    <scope>NUCLEOTIDE SEQUENCE</scope>
    <source>
        <strain evidence="14">SMH4131-1</strain>
    </source>
</reference>
<keyword evidence="11" id="KW-0660">Purine salvage</keyword>
<comment type="caution">
    <text evidence="14">The sequence shown here is derived from an EMBL/GenBank/DDBJ whole genome shotgun (WGS) entry which is preliminary data.</text>
</comment>
<feature type="domain" description="Phosphoribosyltransferase" evidence="13">
    <location>
        <begin position="110"/>
        <end position="207"/>
    </location>
</feature>
<dbReference type="GO" id="GO:0005737">
    <property type="term" value="C:cytoplasm"/>
    <property type="evidence" value="ECO:0007669"/>
    <property type="project" value="UniProtKB-SubCell"/>
</dbReference>
<evidence type="ECO:0000256" key="2">
    <source>
        <dbReference type="ARBA" id="ARBA00003968"/>
    </source>
</evidence>
<dbReference type="GO" id="GO:0016208">
    <property type="term" value="F:AMP binding"/>
    <property type="evidence" value="ECO:0007669"/>
    <property type="project" value="TreeGrafter"/>
</dbReference>
<evidence type="ECO:0000256" key="6">
    <source>
        <dbReference type="ARBA" id="ARBA00011738"/>
    </source>
</evidence>
<dbReference type="Gene3D" id="3.40.50.2020">
    <property type="match status" value="1"/>
</dbReference>
<dbReference type="CDD" id="cd06223">
    <property type="entry name" value="PRTases_typeI"/>
    <property type="match status" value="1"/>
</dbReference>
<keyword evidence="9 14" id="KW-0328">Glycosyltransferase</keyword>
<dbReference type="GO" id="GO:0002055">
    <property type="term" value="F:adenine binding"/>
    <property type="evidence" value="ECO:0007669"/>
    <property type="project" value="TreeGrafter"/>
</dbReference>
<dbReference type="InterPro" id="IPR000836">
    <property type="entry name" value="PRTase_dom"/>
</dbReference>
<dbReference type="GO" id="GO:0006168">
    <property type="term" value="P:adenine salvage"/>
    <property type="evidence" value="ECO:0007669"/>
    <property type="project" value="InterPro"/>
</dbReference>
<keyword evidence="10" id="KW-0808">Transferase</keyword>
<evidence type="ECO:0000256" key="9">
    <source>
        <dbReference type="ARBA" id="ARBA00022676"/>
    </source>
</evidence>
<evidence type="ECO:0000256" key="5">
    <source>
        <dbReference type="ARBA" id="ARBA00008391"/>
    </source>
</evidence>
<dbReference type="AlphaFoldDB" id="A0AAE0MLB1"/>
<evidence type="ECO:0000256" key="3">
    <source>
        <dbReference type="ARBA" id="ARBA00004496"/>
    </source>
</evidence>
<evidence type="ECO:0000256" key="1">
    <source>
        <dbReference type="ARBA" id="ARBA00000868"/>
    </source>
</evidence>
<accession>A0AAE0MLB1</accession>
<comment type="function">
    <text evidence="2">Catalyzes a salvage reaction resulting in the formation of AMP, that is energically less costly than de novo synthesis.</text>
</comment>
<dbReference type="PANTHER" id="PTHR32315">
    <property type="entry name" value="ADENINE PHOSPHORIBOSYLTRANSFERASE"/>
    <property type="match status" value="1"/>
</dbReference>
<dbReference type="HAMAP" id="MF_00004">
    <property type="entry name" value="Aden_phosphoribosyltr"/>
    <property type="match status" value="1"/>
</dbReference>
<dbReference type="InterPro" id="IPR029057">
    <property type="entry name" value="PRTase-like"/>
</dbReference>